<accession>A0ABD2EM21</accession>
<feature type="non-terminal residue" evidence="1">
    <location>
        <position position="1"/>
    </location>
</feature>
<sequence>LETLDIMENSSERVLCYIFQPSQEV</sequence>
<dbReference type="EMBL" id="JBFSEQ010000003">
    <property type="protein sequence ID" value="KAL2779937.1"/>
    <property type="molecule type" value="Genomic_DNA"/>
</dbReference>
<dbReference type="AlphaFoldDB" id="A0ABD2EM21"/>
<gene>
    <name evidence="1" type="ORF">WCI35_008311</name>
</gene>
<feature type="non-terminal residue" evidence="1">
    <location>
        <position position="25"/>
    </location>
</feature>
<evidence type="ECO:0000313" key="1">
    <source>
        <dbReference type="EMBL" id="KAL2779937.1"/>
    </source>
</evidence>
<protein>
    <submittedName>
        <fullName evidence="1">Hornerin-like isoform X2</fullName>
    </submittedName>
</protein>
<comment type="caution">
    <text evidence="1">The sequence shown here is derived from an EMBL/GenBank/DDBJ whole genome shotgun (WGS) entry which is preliminary data.</text>
</comment>
<dbReference type="Proteomes" id="UP001610411">
    <property type="component" value="Unassembled WGS sequence"/>
</dbReference>
<reference evidence="1 2" key="1">
    <citation type="journal article" date="2024" name="G3 (Bethesda)">
        <title>A hybrid genome assembly of the endangered aye-aye (Daubentonia madagascariensis).</title>
        <authorList>
            <person name="Versoza C.J."/>
            <person name="Pfeifer S.P."/>
        </authorList>
    </citation>
    <scope>NUCLEOTIDE SEQUENCE [LARGE SCALE GENOMIC DNA]</scope>
    <source>
        <strain evidence="1">6821</strain>
    </source>
</reference>
<organism evidence="1 2">
    <name type="scientific">Daubentonia madagascariensis</name>
    <name type="common">Aye-aye</name>
    <name type="synonym">Sciurus madagascariensis</name>
    <dbReference type="NCBI Taxonomy" id="31869"/>
    <lineage>
        <taxon>Eukaryota</taxon>
        <taxon>Metazoa</taxon>
        <taxon>Chordata</taxon>
        <taxon>Craniata</taxon>
        <taxon>Vertebrata</taxon>
        <taxon>Euteleostomi</taxon>
        <taxon>Mammalia</taxon>
        <taxon>Eutheria</taxon>
        <taxon>Euarchontoglires</taxon>
        <taxon>Primates</taxon>
        <taxon>Strepsirrhini</taxon>
        <taxon>Chiromyiformes</taxon>
        <taxon>Daubentoniidae</taxon>
        <taxon>Daubentonia</taxon>
    </lineage>
</organism>
<keyword evidence="2" id="KW-1185">Reference proteome</keyword>
<proteinExistence type="predicted"/>
<name>A0ABD2EM21_DAUMA</name>
<evidence type="ECO:0000313" key="2">
    <source>
        <dbReference type="Proteomes" id="UP001610411"/>
    </source>
</evidence>